<evidence type="ECO:0000313" key="2">
    <source>
        <dbReference type="EMBL" id="KAK8934006.1"/>
    </source>
</evidence>
<feature type="region of interest" description="Disordered" evidence="1">
    <location>
        <begin position="209"/>
        <end position="245"/>
    </location>
</feature>
<accession>A0AAP0G241</accession>
<gene>
    <name evidence="2" type="ORF">KSP39_PZI015919</name>
</gene>
<dbReference type="AlphaFoldDB" id="A0AAP0G241"/>
<protein>
    <submittedName>
        <fullName evidence="2">Uncharacterized protein</fullName>
    </submittedName>
</protein>
<evidence type="ECO:0000256" key="1">
    <source>
        <dbReference type="SAM" id="MobiDB-lite"/>
    </source>
</evidence>
<dbReference type="EMBL" id="JBBWWQ010000013">
    <property type="protein sequence ID" value="KAK8934006.1"/>
    <property type="molecule type" value="Genomic_DNA"/>
</dbReference>
<keyword evidence="3" id="KW-1185">Reference proteome</keyword>
<reference evidence="2 3" key="1">
    <citation type="journal article" date="2022" name="Nat. Plants">
        <title>Genomes of leafy and leafless Platanthera orchids illuminate the evolution of mycoheterotrophy.</title>
        <authorList>
            <person name="Li M.H."/>
            <person name="Liu K.W."/>
            <person name="Li Z."/>
            <person name="Lu H.C."/>
            <person name="Ye Q.L."/>
            <person name="Zhang D."/>
            <person name="Wang J.Y."/>
            <person name="Li Y.F."/>
            <person name="Zhong Z.M."/>
            <person name="Liu X."/>
            <person name="Yu X."/>
            <person name="Liu D.K."/>
            <person name="Tu X.D."/>
            <person name="Liu B."/>
            <person name="Hao Y."/>
            <person name="Liao X.Y."/>
            <person name="Jiang Y.T."/>
            <person name="Sun W.H."/>
            <person name="Chen J."/>
            <person name="Chen Y.Q."/>
            <person name="Ai Y."/>
            <person name="Zhai J.W."/>
            <person name="Wu S.S."/>
            <person name="Zhou Z."/>
            <person name="Hsiao Y.Y."/>
            <person name="Wu W.L."/>
            <person name="Chen Y.Y."/>
            <person name="Lin Y.F."/>
            <person name="Hsu J.L."/>
            <person name="Li C.Y."/>
            <person name="Wang Z.W."/>
            <person name="Zhao X."/>
            <person name="Zhong W.Y."/>
            <person name="Ma X.K."/>
            <person name="Ma L."/>
            <person name="Huang J."/>
            <person name="Chen G.Z."/>
            <person name="Huang M.Z."/>
            <person name="Huang L."/>
            <person name="Peng D.H."/>
            <person name="Luo Y.B."/>
            <person name="Zou S.Q."/>
            <person name="Chen S.P."/>
            <person name="Lan S."/>
            <person name="Tsai W.C."/>
            <person name="Van de Peer Y."/>
            <person name="Liu Z.J."/>
        </authorList>
    </citation>
    <scope>NUCLEOTIDE SEQUENCE [LARGE SCALE GENOMIC DNA]</scope>
    <source>
        <strain evidence="2">Lor287</strain>
    </source>
</reference>
<evidence type="ECO:0000313" key="3">
    <source>
        <dbReference type="Proteomes" id="UP001418222"/>
    </source>
</evidence>
<organism evidence="2 3">
    <name type="scientific">Platanthera zijinensis</name>
    <dbReference type="NCBI Taxonomy" id="2320716"/>
    <lineage>
        <taxon>Eukaryota</taxon>
        <taxon>Viridiplantae</taxon>
        <taxon>Streptophyta</taxon>
        <taxon>Embryophyta</taxon>
        <taxon>Tracheophyta</taxon>
        <taxon>Spermatophyta</taxon>
        <taxon>Magnoliopsida</taxon>
        <taxon>Liliopsida</taxon>
        <taxon>Asparagales</taxon>
        <taxon>Orchidaceae</taxon>
        <taxon>Orchidoideae</taxon>
        <taxon>Orchideae</taxon>
        <taxon>Orchidinae</taxon>
        <taxon>Platanthera</taxon>
    </lineage>
</organism>
<comment type="caution">
    <text evidence="2">The sequence shown here is derived from an EMBL/GenBank/DDBJ whole genome shotgun (WGS) entry which is preliminary data.</text>
</comment>
<proteinExistence type="predicted"/>
<sequence>MSSTPRLNRRFPFIPFCAGTSTAHSGLAKIINTIVTVPPPTLMEVSLFGSGAFPNAKETSTMPMEEAFNLDLRLGLGVQPSQSQFALAPATAADDQNSTAHSGVFDSDGAHTVDKIPKKKSISQEDCASADFIVADRSSEGECSPETKPVEPRSIKISDGTCASCNKDEDLIGGKAEAGEGYLDLLLDAALLVSSEGWDHAGGEVYGKASAMTPSLPPPPASNTVRRKRSSSGEMHRSKRGRTSWAPAVGFKEYENCREPITRSKRGRALVLPSRYRDTILEPWTKAPTVQRR</sequence>
<dbReference type="Proteomes" id="UP001418222">
    <property type="component" value="Unassembled WGS sequence"/>
</dbReference>
<name>A0AAP0G241_9ASPA</name>